<protein>
    <recommendedName>
        <fullName evidence="2">Activator of Hsp90 ATPase homologue 1/2-like C-terminal domain-containing protein</fullName>
    </recommendedName>
</protein>
<reference evidence="3" key="1">
    <citation type="submission" date="2021-01" db="EMBL/GenBank/DDBJ databases">
        <title>Whole genome shotgun sequence of Spirilliplanes yamanashiensis NBRC 15828.</title>
        <authorList>
            <person name="Komaki H."/>
            <person name="Tamura T."/>
        </authorList>
    </citation>
    <scope>NUCLEOTIDE SEQUENCE</scope>
    <source>
        <strain evidence="3">NBRC 15828</strain>
    </source>
</reference>
<proteinExistence type="inferred from homology"/>
<feature type="domain" description="Activator of Hsp90 ATPase homologue 1/2-like C-terminal" evidence="2">
    <location>
        <begin position="27"/>
        <end position="139"/>
    </location>
</feature>
<dbReference type="InterPro" id="IPR023393">
    <property type="entry name" value="START-like_dom_sf"/>
</dbReference>
<dbReference type="EMBL" id="BOOY01000008">
    <property type="protein sequence ID" value="GIJ02322.1"/>
    <property type="molecule type" value="Genomic_DNA"/>
</dbReference>
<evidence type="ECO:0000313" key="3">
    <source>
        <dbReference type="EMBL" id="GIJ02322.1"/>
    </source>
</evidence>
<keyword evidence="4" id="KW-1185">Reference proteome</keyword>
<name>A0A8J4DHP8_9ACTN</name>
<dbReference type="RefSeq" id="WP_203937606.1">
    <property type="nucleotide sequence ID" value="NZ_BAAAGJ010000012.1"/>
</dbReference>
<dbReference type="Pfam" id="PF08327">
    <property type="entry name" value="AHSA1"/>
    <property type="match status" value="1"/>
</dbReference>
<evidence type="ECO:0000256" key="1">
    <source>
        <dbReference type="ARBA" id="ARBA00006817"/>
    </source>
</evidence>
<dbReference type="InterPro" id="IPR013538">
    <property type="entry name" value="ASHA1/2-like_C"/>
</dbReference>
<organism evidence="3 4">
    <name type="scientific">Spirilliplanes yamanashiensis</name>
    <dbReference type="NCBI Taxonomy" id="42233"/>
    <lineage>
        <taxon>Bacteria</taxon>
        <taxon>Bacillati</taxon>
        <taxon>Actinomycetota</taxon>
        <taxon>Actinomycetes</taxon>
        <taxon>Micromonosporales</taxon>
        <taxon>Micromonosporaceae</taxon>
        <taxon>Spirilliplanes</taxon>
    </lineage>
</organism>
<accession>A0A8J4DHP8</accession>
<comment type="caution">
    <text evidence="3">The sequence shown here is derived from an EMBL/GenBank/DDBJ whole genome shotgun (WGS) entry which is preliminary data.</text>
</comment>
<dbReference type="AlphaFoldDB" id="A0A8J4DHP8"/>
<dbReference type="Proteomes" id="UP000652013">
    <property type="component" value="Unassembled WGS sequence"/>
</dbReference>
<comment type="similarity">
    <text evidence="1">Belongs to the AHA1 family.</text>
</comment>
<evidence type="ECO:0000313" key="4">
    <source>
        <dbReference type="Proteomes" id="UP000652013"/>
    </source>
</evidence>
<dbReference type="Gene3D" id="3.30.530.20">
    <property type="match status" value="1"/>
</dbReference>
<sequence>MASGLVLGRLRAGVGGAAVRFELRFPVPVAELWSALTVPERLARWLAPVDGQRRPGATVRLLFGLDAVAAVTIEDCLPERRLDLRYVFPDGLATRLRAEVRADGGDSSVLTLDHSGFPGSPVESAAAWQVALDGLAAELAGRLQAPDPAAFEELSGLYGSAWRRLTAD</sequence>
<evidence type="ECO:0000259" key="2">
    <source>
        <dbReference type="Pfam" id="PF08327"/>
    </source>
</evidence>
<gene>
    <name evidence="3" type="ORF">Sya03_16740</name>
</gene>
<dbReference type="SUPFAM" id="SSF55961">
    <property type="entry name" value="Bet v1-like"/>
    <property type="match status" value="1"/>
</dbReference>